<accession>A0AC35FKH9</accession>
<reference evidence="2" key="1">
    <citation type="submission" date="2022-11" db="UniProtKB">
        <authorList>
            <consortium name="WormBaseParasite"/>
        </authorList>
    </citation>
    <scope>IDENTIFICATION</scope>
</reference>
<evidence type="ECO:0000313" key="1">
    <source>
        <dbReference type="Proteomes" id="UP000887580"/>
    </source>
</evidence>
<evidence type="ECO:0000313" key="2">
    <source>
        <dbReference type="WBParaSite" id="PS1159_v2.g17799.t1"/>
    </source>
</evidence>
<protein>
    <submittedName>
        <fullName evidence="2">Uncharacterized protein</fullName>
    </submittedName>
</protein>
<dbReference type="WBParaSite" id="PS1159_v2.g17799.t1">
    <property type="protein sequence ID" value="PS1159_v2.g17799.t1"/>
    <property type="gene ID" value="PS1159_v2.g17799"/>
</dbReference>
<name>A0AC35FKH9_9BILA</name>
<proteinExistence type="predicted"/>
<sequence length="148" mass="16164">MASNQPIISINGITLPVKENLQQTSPVTFRPPENVTITPSTNIIGCSADQPNGTWSQWIIDKACSADCGSCGRLTRTRQCLSFNTKNGSGCPCRGEYKQMEPCNIGVCQFPQPSCCPPYNLIFIEGYFACGPQNETIIQNFLQHLSNG</sequence>
<dbReference type="Proteomes" id="UP000887580">
    <property type="component" value="Unplaced"/>
</dbReference>
<organism evidence="1 2">
    <name type="scientific">Panagrolaimus sp. PS1159</name>
    <dbReference type="NCBI Taxonomy" id="55785"/>
    <lineage>
        <taxon>Eukaryota</taxon>
        <taxon>Metazoa</taxon>
        <taxon>Ecdysozoa</taxon>
        <taxon>Nematoda</taxon>
        <taxon>Chromadorea</taxon>
        <taxon>Rhabditida</taxon>
        <taxon>Tylenchina</taxon>
        <taxon>Panagrolaimomorpha</taxon>
        <taxon>Panagrolaimoidea</taxon>
        <taxon>Panagrolaimidae</taxon>
        <taxon>Panagrolaimus</taxon>
    </lineage>
</organism>